<evidence type="ECO:0000259" key="1">
    <source>
        <dbReference type="Pfam" id="PF01966"/>
    </source>
</evidence>
<organism evidence="3">
    <name type="scientific">Aquifex aeolicus</name>
    <dbReference type="NCBI Taxonomy" id="63363"/>
    <lineage>
        <taxon>Bacteria</taxon>
        <taxon>Pseudomonadati</taxon>
        <taxon>Aquificota</taxon>
        <taxon>Aquificia</taxon>
        <taxon>Aquificales</taxon>
        <taxon>Aquificaceae</taxon>
        <taxon>Aquifex</taxon>
    </lineage>
</organism>
<name>A0A7C5L5M3_AQUAO</name>
<dbReference type="Pfam" id="PF12696">
    <property type="entry name" value="TraG-D_C"/>
    <property type="match status" value="1"/>
</dbReference>
<dbReference type="SUPFAM" id="SSF52540">
    <property type="entry name" value="P-loop containing nucleoside triphosphate hydrolases"/>
    <property type="match status" value="1"/>
</dbReference>
<dbReference type="PANTHER" id="PTHR30121">
    <property type="entry name" value="UNCHARACTERIZED PROTEIN YJGR-RELATED"/>
    <property type="match status" value="1"/>
</dbReference>
<reference evidence="3" key="1">
    <citation type="journal article" date="2020" name="mSystems">
        <title>Genome- and Community-Level Interaction Insights into Carbon Utilization and Element Cycling Functions of Hydrothermarchaeota in Hydrothermal Sediment.</title>
        <authorList>
            <person name="Zhou Z."/>
            <person name="Liu Y."/>
            <person name="Xu W."/>
            <person name="Pan J."/>
            <person name="Luo Z.H."/>
            <person name="Li M."/>
        </authorList>
    </citation>
    <scope>NUCLEOTIDE SEQUENCE [LARGE SCALE GENOMIC DNA]</scope>
    <source>
        <strain evidence="3">HyVt-501</strain>
    </source>
</reference>
<dbReference type="InterPro" id="IPR006674">
    <property type="entry name" value="HD_domain"/>
</dbReference>
<dbReference type="InterPro" id="IPR032689">
    <property type="entry name" value="TraG-D_C"/>
</dbReference>
<dbReference type="SUPFAM" id="SSF109604">
    <property type="entry name" value="HD-domain/PDEase-like"/>
    <property type="match status" value="1"/>
</dbReference>
<dbReference type="InterPro" id="IPR051162">
    <property type="entry name" value="T4SS_component"/>
</dbReference>
<dbReference type="EMBL" id="DRNB01000008">
    <property type="protein sequence ID" value="HHJ63347.1"/>
    <property type="molecule type" value="Genomic_DNA"/>
</dbReference>
<dbReference type="PANTHER" id="PTHR30121:SF6">
    <property type="entry name" value="SLR6007 PROTEIN"/>
    <property type="match status" value="1"/>
</dbReference>
<feature type="domain" description="HD" evidence="1">
    <location>
        <begin position="555"/>
        <end position="649"/>
    </location>
</feature>
<proteinExistence type="predicted"/>
<evidence type="ECO:0000259" key="2">
    <source>
        <dbReference type="Pfam" id="PF12696"/>
    </source>
</evidence>
<dbReference type="Pfam" id="PF01966">
    <property type="entry name" value="HD"/>
    <property type="match status" value="1"/>
</dbReference>
<dbReference type="Gene3D" id="1.10.3210.10">
    <property type="entry name" value="Hypothetical protein af1432"/>
    <property type="match status" value="1"/>
</dbReference>
<dbReference type="Gene3D" id="3.40.50.300">
    <property type="entry name" value="P-loop containing nucleotide triphosphate hydrolases"/>
    <property type="match status" value="1"/>
</dbReference>
<sequence>MAGLLQEIRKRLTRPFRVDSRNGWVYVGFGKDLMSGDMGRIYWEKPQNQGIVFGAAGSGKSELVARKTYEDIMTGYQSFNIDPKGSVSWLEAFLKACYRRGVLYDREKGPIILALPYPEVSFKFNPLQGLTPHQIAFVVASGVPESKEPFWWQISYEITLVTSLGLKAKGMEQITFSDIYSYITVEGIEELQRKVISDTDVNSEYRDEAIKTLDKLTSYDPQFFPRVNASLRTYLTRLITGEAGRILDVRLKKNLLEERLERGELRFFAFLNAEAMKQTAYDVARLLLAWLLIYVGKKSGELKTIQPQLRINVDELTEVAFHEINKAVRLVRERNVSMFMLTQSPSGLASAFREKGREVVEDIMNSCDLRIFLRMNSREDGEYVARLSPEIERPRAIVHKNSISITYQRDRLIDQFDLQSLKEGYGYAFLDGTVYYFYTPLHKDRLRVKVVWTDEPAKVKADVVVNMKDLSSNYLDVRGEEEILVVLMHDLKENWKVGKHYVFEDPGVEEFYRKTRDFIKIYREDYLKLLDFVQGLKNIASTVKSKSILSRVSLLDHSLRTAFKAYEEVSSREDLTQEQKEVAVLSALVHDFGKAVVTKRNYTKEDHIVKTREVLIKLGISGEIIKAACEHHEKETSSEPAKIVRSADQKAREEERTLLKQEEGGVEIKADFVMSRIRSEVNRSRNAVFYDNYIYVEKNYLREILKSAGVEGVEDEKIETALGGQFVEGRLLNGKKIEGEFVFLRIPCADPKTAAEKLRSPYAKLRVELT</sequence>
<dbReference type="AlphaFoldDB" id="A0A7C5L5M3"/>
<dbReference type="CDD" id="cd00077">
    <property type="entry name" value="HDc"/>
    <property type="match status" value="1"/>
</dbReference>
<dbReference type="InterPro" id="IPR027417">
    <property type="entry name" value="P-loop_NTPase"/>
</dbReference>
<gene>
    <name evidence="3" type="ORF">ENJ61_00405</name>
</gene>
<evidence type="ECO:0000313" key="3">
    <source>
        <dbReference type="EMBL" id="HHJ63347.1"/>
    </source>
</evidence>
<dbReference type="InterPro" id="IPR003607">
    <property type="entry name" value="HD/PDEase_dom"/>
</dbReference>
<comment type="caution">
    <text evidence="3">The sequence shown here is derived from an EMBL/GenBank/DDBJ whole genome shotgun (WGS) entry which is preliminary data.</text>
</comment>
<feature type="domain" description="TraD/TraG TraM recognition site" evidence="2">
    <location>
        <begin position="309"/>
        <end position="387"/>
    </location>
</feature>
<accession>A0A7C5L5M3</accession>
<protein>
    <submittedName>
        <fullName evidence="3">HD domain-containing protein</fullName>
    </submittedName>
</protein>
<dbReference type="Proteomes" id="UP000885792">
    <property type="component" value="Unassembled WGS sequence"/>
</dbReference>